<dbReference type="AlphaFoldDB" id="A0A5J5B1K4"/>
<gene>
    <name evidence="1" type="ORF">F0562_030736</name>
</gene>
<keyword evidence="2" id="KW-1185">Reference proteome</keyword>
<evidence type="ECO:0000313" key="1">
    <source>
        <dbReference type="EMBL" id="KAA8535762.1"/>
    </source>
</evidence>
<proteinExistence type="predicted"/>
<sequence length="264" mass="29534">MDGELCLQVQWTMQKPRRDMSPPNLLFVMDFNPRSNRGSVASTSHDIYSERILRYAAVLNSYMDGELSLQVKLMQIPRHHVFPPFNPRSNEGTVATRSQNCTILRGAVSKSTLKRKCRELGISNWQRPKEKKDNCSITKQTLAIKSAQGTQDPIVIDPTSQVLGVAGNLSLTDSARLNPPFFISASCNAGEYLKQTARGKPEEISVFISKLYTPLTVGDLPGSSILIEALVSATRNVQATLVDQLLSMDPFHPRALWFKRQIRF</sequence>
<name>A0A5J5B1K4_9ASTE</name>
<dbReference type="Proteomes" id="UP000325577">
    <property type="component" value="Linkage Group LG17"/>
</dbReference>
<accession>A0A5J5B1K4</accession>
<organism evidence="1 2">
    <name type="scientific">Nyssa sinensis</name>
    <dbReference type="NCBI Taxonomy" id="561372"/>
    <lineage>
        <taxon>Eukaryota</taxon>
        <taxon>Viridiplantae</taxon>
        <taxon>Streptophyta</taxon>
        <taxon>Embryophyta</taxon>
        <taxon>Tracheophyta</taxon>
        <taxon>Spermatophyta</taxon>
        <taxon>Magnoliopsida</taxon>
        <taxon>eudicotyledons</taxon>
        <taxon>Gunneridae</taxon>
        <taxon>Pentapetalae</taxon>
        <taxon>asterids</taxon>
        <taxon>Cornales</taxon>
        <taxon>Nyssaceae</taxon>
        <taxon>Nyssa</taxon>
    </lineage>
</organism>
<evidence type="ECO:0000313" key="2">
    <source>
        <dbReference type="Proteomes" id="UP000325577"/>
    </source>
</evidence>
<dbReference type="EMBL" id="CM018040">
    <property type="protein sequence ID" value="KAA8535762.1"/>
    <property type="molecule type" value="Genomic_DNA"/>
</dbReference>
<evidence type="ECO:0008006" key="3">
    <source>
        <dbReference type="Google" id="ProtNLM"/>
    </source>
</evidence>
<protein>
    <recommendedName>
        <fullName evidence="3">RWP-RK domain-containing protein</fullName>
    </recommendedName>
</protein>
<reference evidence="1 2" key="1">
    <citation type="submission" date="2019-09" db="EMBL/GenBank/DDBJ databases">
        <title>A chromosome-level genome assembly of the Chinese tupelo Nyssa sinensis.</title>
        <authorList>
            <person name="Yang X."/>
            <person name="Kang M."/>
            <person name="Yang Y."/>
            <person name="Xiong H."/>
            <person name="Wang M."/>
            <person name="Zhang Z."/>
            <person name="Wang Z."/>
            <person name="Wu H."/>
            <person name="Ma T."/>
            <person name="Liu J."/>
            <person name="Xi Z."/>
        </authorList>
    </citation>
    <scope>NUCLEOTIDE SEQUENCE [LARGE SCALE GENOMIC DNA]</scope>
    <source>
        <strain evidence="1">J267</strain>
        <tissue evidence="1">Leaf</tissue>
    </source>
</reference>